<reference evidence="2 3" key="1">
    <citation type="submission" date="2024-09" db="EMBL/GenBank/DDBJ databases">
        <title>Laminarin stimulates single cell rates of sulfate reduction while oxygen inhibits transcriptomic activity in coastal marine sediment.</title>
        <authorList>
            <person name="Lindsay M."/>
            <person name="Orcutt B."/>
            <person name="Emerson D."/>
            <person name="Stepanauskas R."/>
            <person name="D'Angelo T."/>
        </authorList>
    </citation>
    <scope>NUCLEOTIDE SEQUENCE [LARGE SCALE GENOMIC DNA]</scope>
    <source>
        <strain evidence="2">SAG AM-311-K15</strain>
    </source>
</reference>
<proteinExistence type="predicted"/>
<organism evidence="2 3">
    <name type="scientific">candidate division CSSED10-310 bacterium</name>
    <dbReference type="NCBI Taxonomy" id="2855610"/>
    <lineage>
        <taxon>Bacteria</taxon>
        <taxon>Bacteria division CSSED10-310</taxon>
    </lineage>
</organism>
<dbReference type="InterPro" id="IPR011990">
    <property type="entry name" value="TPR-like_helical_dom_sf"/>
</dbReference>
<dbReference type="Gene3D" id="1.25.40.10">
    <property type="entry name" value="Tetratricopeptide repeat domain"/>
    <property type="match status" value="1"/>
</dbReference>
<gene>
    <name evidence="2" type="ORF">ACFL27_09075</name>
</gene>
<dbReference type="SUPFAM" id="SSF48452">
    <property type="entry name" value="TPR-like"/>
    <property type="match status" value="1"/>
</dbReference>
<evidence type="ECO:0008006" key="4">
    <source>
        <dbReference type="Google" id="ProtNLM"/>
    </source>
</evidence>
<sequence length="308" mass="35076">MTDHYDLKTFIVGSFMLLFLFMPRPLFPQTSPITGIDVDPENIIAQSGVKSITLQSAALLITDDFKKKQYYLNQWVFSLGKDSAALFEEVLKGIFENIEVIPEKSKKKYQILIQPHIDDFHFEIPQSTIGIYTARIVYKVQIYDVAGRMIFSLSMSGKGKSRSKIKIKPKVNLWLVKAAEGAISEAMIKIASELYSFFANSPLGANQAIELFHKARWSYYKKADYKNTITTIQKAIELLEQAKPNPFRDHFLAESYILSGAAHVCQKSQSQAEEHFQKAIILIPDIKPDPIIYPKKIRDTFKKIKSGK</sequence>
<name>A0ABV6YVU8_UNCC1</name>
<evidence type="ECO:0000313" key="2">
    <source>
        <dbReference type="EMBL" id="MFC1850329.1"/>
    </source>
</evidence>
<dbReference type="PROSITE" id="PS50005">
    <property type="entry name" value="TPR"/>
    <property type="match status" value="1"/>
</dbReference>
<comment type="caution">
    <text evidence="2">The sequence shown here is derived from an EMBL/GenBank/DDBJ whole genome shotgun (WGS) entry which is preliminary data.</text>
</comment>
<dbReference type="EMBL" id="JBHPBY010000091">
    <property type="protein sequence ID" value="MFC1850329.1"/>
    <property type="molecule type" value="Genomic_DNA"/>
</dbReference>
<dbReference type="Proteomes" id="UP001594351">
    <property type="component" value="Unassembled WGS sequence"/>
</dbReference>
<feature type="repeat" description="TPR" evidence="1">
    <location>
        <begin position="253"/>
        <end position="286"/>
    </location>
</feature>
<evidence type="ECO:0000313" key="3">
    <source>
        <dbReference type="Proteomes" id="UP001594351"/>
    </source>
</evidence>
<keyword evidence="3" id="KW-1185">Reference proteome</keyword>
<evidence type="ECO:0000256" key="1">
    <source>
        <dbReference type="PROSITE-ProRule" id="PRU00339"/>
    </source>
</evidence>
<keyword evidence="1" id="KW-0802">TPR repeat</keyword>
<protein>
    <recommendedName>
        <fullName evidence="4">Tetratricopeptide repeat protein</fullName>
    </recommendedName>
</protein>
<accession>A0ABV6YVU8</accession>
<dbReference type="InterPro" id="IPR019734">
    <property type="entry name" value="TPR_rpt"/>
</dbReference>